<dbReference type="GO" id="GO:0070507">
    <property type="term" value="P:regulation of microtubule cytoskeleton organization"/>
    <property type="evidence" value="ECO:0007669"/>
    <property type="project" value="TreeGrafter"/>
</dbReference>
<evidence type="ECO:0000256" key="7">
    <source>
        <dbReference type="ARBA" id="ARBA00023273"/>
    </source>
</evidence>
<feature type="region of interest" description="Disordered" evidence="11">
    <location>
        <begin position="127"/>
        <end position="236"/>
    </location>
</feature>
<evidence type="ECO:0000313" key="15">
    <source>
        <dbReference type="Proteomes" id="UP000751190"/>
    </source>
</evidence>
<dbReference type="GO" id="GO:0042073">
    <property type="term" value="P:intraciliary transport"/>
    <property type="evidence" value="ECO:0007669"/>
    <property type="project" value="TreeGrafter"/>
</dbReference>
<evidence type="ECO:0000256" key="11">
    <source>
        <dbReference type="SAM" id="MobiDB-lite"/>
    </source>
</evidence>
<evidence type="ECO:0000256" key="1">
    <source>
        <dbReference type="ARBA" id="ARBA00004120"/>
    </source>
</evidence>
<feature type="compositionally biased region" description="Polar residues" evidence="11">
    <location>
        <begin position="188"/>
        <end position="197"/>
    </location>
</feature>
<dbReference type="PANTHER" id="PTHR31363:SF0">
    <property type="entry name" value="TRAF3-INTERACTING PROTEIN 1"/>
    <property type="match status" value="1"/>
</dbReference>
<feature type="compositionally biased region" description="Basic and acidic residues" evidence="11">
    <location>
        <begin position="298"/>
        <end position="314"/>
    </location>
</feature>
<gene>
    <name evidence="14" type="ORF">KFE25_009148</name>
</gene>
<evidence type="ECO:0000256" key="10">
    <source>
        <dbReference type="SAM" id="Coils"/>
    </source>
</evidence>
<dbReference type="PANTHER" id="PTHR31363">
    <property type="entry name" value="TRAF3-INTERACTING PROTEIN 1"/>
    <property type="match status" value="1"/>
</dbReference>
<dbReference type="GO" id="GO:0030992">
    <property type="term" value="C:intraciliary transport particle B"/>
    <property type="evidence" value="ECO:0007669"/>
    <property type="project" value="TreeGrafter"/>
</dbReference>
<feature type="domain" description="TRAF3-interacting protein 1 C-terminal" evidence="13">
    <location>
        <begin position="282"/>
        <end position="449"/>
    </location>
</feature>
<dbReference type="Pfam" id="PF10243">
    <property type="entry name" value="MIP-T3"/>
    <property type="match status" value="1"/>
</dbReference>
<dbReference type="GO" id="GO:0008017">
    <property type="term" value="F:microtubule binding"/>
    <property type="evidence" value="ECO:0007669"/>
    <property type="project" value="InterPro"/>
</dbReference>
<evidence type="ECO:0000256" key="3">
    <source>
        <dbReference type="ARBA" id="ARBA00022490"/>
    </source>
</evidence>
<feature type="compositionally biased region" description="Gly residues" evidence="11">
    <location>
        <begin position="316"/>
        <end position="326"/>
    </location>
</feature>
<evidence type="ECO:0000313" key="14">
    <source>
        <dbReference type="EMBL" id="KAG8470727.1"/>
    </source>
</evidence>
<dbReference type="InterPro" id="IPR042576">
    <property type="entry name" value="TRAF3IP1_N_sf"/>
</dbReference>
<proteinExistence type="inferred from homology"/>
<dbReference type="Proteomes" id="UP000751190">
    <property type="component" value="Unassembled WGS sequence"/>
</dbReference>
<accession>A0A8J5XXU0</accession>
<evidence type="ECO:0000256" key="8">
    <source>
        <dbReference type="ARBA" id="ARBA00043971"/>
    </source>
</evidence>
<keyword evidence="7" id="KW-0966">Cell projection</keyword>
<dbReference type="GO" id="GO:0048513">
    <property type="term" value="P:animal organ development"/>
    <property type="evidence" value="ECO:0007669"/>
    <property type="project" value="UniProtKB-ARBA"/>
</dbReference>
<evidence type="ECO:0000259" key="12">
    <source>
        <dbReference type="Pfam" id="PF10243"/>
    </source>
</evidence>
<keyword evidence="6" id="KW-0206">Cytoskeleton</keyword>
<feature type="domain" description="TRAF3-interacting protein 1 N-terminal" evidence="12">
    <location>
        <begin position="12"/>
        <end position="121"/>
    </location>
</feature>
<dbReference type="Gene3D" id="1.10.418.50">
    <property type="entry name" value="Microtubule-binding protein MIP-T3"/>
    <property type="match status" value="1"/>
</dbReference>
<evidence type="ECO:0000256" key="5">
    <source>
        <dbReference type="ARBA" id="ARBA00023054"/>
    </source>
</evidence>
<feature type="compositionally biased region" description="Pro residues" evidence="11">
    <location>
        <begin position="150"/>
        <end position="185"/>
    </location>
</feature>
<feature type="compositionally biased region" description="Basic residues" evidence="11">
    <location>
        <begin position="209"/>
        <end position="218"/>
    </location>
</feature>
<feature type="coiled-coil region" evidence="10">
    <location>
        <begin position="409"/>
        <end position="436"/>
    </location>
</feature>
<sequence>MGDAEGSEAWVAGTQSLLGAIIKRPKLTDALLKKPPFRFLHDIVSEVTKVTGFADGLYDEAEANSGNIKEKDAKIAYLQKIIDCVSFALGTKVDIRPNKVVAGMEPEATNTFLQLLARAATDPNIDRNSAVSRVLGGETTAPKPARSKEPAPPPPAPPPPEPTHLPLPMPEPVAAPLPAVAPEPPSGSALNSFQSEMPSADDGGGGKAARPRSARRPAPKVSSNVVKVEPTVPRGEATAVMRALIAEGAAPPDDDDDGGVEFVSEKGEAMASVGLLKGEGGEGHTKIVKDILETQKAMEEARDADGRQHADAADTRGGGGGGGGIILGRKKAQPGGRETVDRQRSKDEIQKLRADIQALCQSTNPLGKSLEYVHEDLDAMTRELEHWRGLHSKHKARLREEGQEVDGDVKALEGSLEAVEQQLAEEKDKIRALKSTIIRNDATISKLLNGVVQ</sequence>
<dbReference type="OrthoDB" id="10258914at2759"/>
<organism evidence="14 15">
    <name type="scientific">Diacronema lutheri</name>
    <name type="common">Unicellular marine alga</name>
    <name type="synonym">Monochrysis lutheri</name>
    <dbReference type="NCBI Taxonomy" id="2081491"/>
    <lineage>
        <taxon>Eukaryota</taxon>
        <taxon>Haptista</taxon>
        <taxon>Haptophyta</taxon>
        <taxon>Pavlovophyceae</taxon>
        <taxon>Pavlovales</taxon>
        <taxon>Pavlovaceae</taxon>
        <taxon>Diacronema</taxon>
    </lineage>
</organism>
<dbReference type="GO" id="GO:0005930">
    <property type="term" value="C:axoneme"/>
    <property type="evidence" value="ECO:0007669"/>
    <property type="project" value="UniProtKB-SubCell"/>
</dbReference>
<protein>
    <recommendedName>
        <fullName evidence="9">TRAF3-interacting protein 1</fullName>
    </recommendedName>
</protein>
<dbReference type="EMBL" id="JAGTXO010000001">
    <property type="protein sequence ID" value="KAG8470727.1"/>
    <property type="molecule type" value="Genomic_DNA"/>
</dbReference>
<dbReference type="OMA" id="FRFLMDV"/>
<dbReference type="InterPro" id="IPR041476">
    <property type="entry name" value="TRAF3IP1_C"/>
</dbReference>
<keyword evidence="4" id="KW-0970">Cilium biogenesis/degradation</keyword>
<reference evidence="14" key="1">
    <citation type="submission" date="2021-05" db="EMBL/GenBank/DDBJ databases">
        <title>The genome of the haptophyte Pavlova lutheri (Diacronema luteri, Pavlovales) - a model for lipid biosynthesis in eukaryotic algae.</title>
        <authorList>
            <person name="Hulatt C.J."/>
            <person name="Posewitz M.C."/>
        </authorList>
    </citation>
    <scope>NUCLEOTIDE SEQUENCE</scope>
    <source>
        <strain evidence="14">NIVA-4/92</strain>
    </source>
</reference>
<comment type="caution">
    <text evidence="14">The sequence shown here is derived from an EMBL/GenBank/DDBJ whole genome shotgun (WGS) entry which is preliminary data.</text>
</comment>
<dbReference type="GO" id="GO:0060271">
    <property type="term" value="P:cilium assembly"/>
    <property type="evidence" value="ECO:0007669"/>
    <property type="project" value="TreeGrafter"/>
</dbReference>
<keyword evidence="5 10" id="KW-0175">Coiled coil</keyword>
<evidence type="ECO:0000256" key="2">
    <source>
        <dbReference type="ARBA" id="ARBA00004430"/>
    </source>
</evidence>
<dbReference type="GO" id="GO:0036064">
    <property type="term" value="C:ciliary basal body"/>
    <property type="evidence" value="ECO:0007669"/>
    <property type="project" value="TreeGrafter"/>
</dbReference>
<comment type="subcellular location">
    <subcellularLocation>
        <location evidence="2">Cytoplasm</location>
        <location evidence="2">Cytoskeleton</location>
        <location evidence="2">Cilium axoneme</location>
    </subcellularLocation>
    <subcellularLocation>
        <location evidence="1">Cytoplasm</location>
        <location evidence="1">Cytoskeleton</location>
        <location evidence="1">Cilium basal body</location>
    </subcellularLocation>
</comment>
<evidence type="ECO:0000256" key="6">
    <source>
        <dbReference type="ARBA" id="ARBA00023212"/>
    </source>
</evidence>
<dbReference type="GO" id="GO:0048731">
    <property type="term" value="P:system development"/>
    <property type="evidence" value="ECO:0007669"/>
    <property type="project" value="UniProtKB-ARBA"/>
</dbReference>
<name>A0A8J5XXU0_DIALT</name>
<comment type="similarity">
    <text evidence="8">Belongs to the TRAF3IP1 family.</text>
</comment>
<dbReference type="InterPro" id="IPR040468">
    <property type="entry name" value="TRAF3IP1_N"/>
</dbReference>
<evidence type="ECO:0000256" key="4">
    <source>
        <dbReference type="ARBA" id="ARBA00022794"/>
    </source>
</evidence>
<evidence type="ECO:0000259" key="13">
    <source>
        <dbReference type="Pfam" id="PF17749"/>
    </source>
</evidence>
<feature type="region of interest" description="Disordered" evidence="11">
    <location>
        <begin position="298"/>
        <end position="346"/>
    </location>
</feature>
<dbReference type="FunFam" id="1.10.418.50:FF:000001">
    <property type="entry name" value="TRAF3-interacting protein 1 isoform X1"/>
    <property type="match status" value="1"/>
</dbReference>
<dbReference type="AlphaFoldDB" id="A0A8J5XXU0"/>
<dbReference type="InterPro" id="IPR018799">
    <property type="entry name" value="TRAF3IP1"/>
</dbReference>
<keyword evidence="15" id="KW-1185">Reference proteome</keyword>
<keyword evidence="3" id="KW-0963">Cytoplasm</keyword>
<evidence type="ECO:0000256" key="9">
    <source>
        <dbReference type="ARBA" id="ARBA00070492"/>
    </source>
</evidence>
<dbReference type="Pfam" id="PF17749">
    <property type="entry name" value="MIP-T3_C"/>
    <property type="match status" value="1"/>
</dbReference>